<dbReference type="InterPro" id="IPR004527">
    <property type="entry name" value="Glu-tRNA-ligase_bac/mito"/>
</dbReference>
<dbReference type="FunFam" id="3.40.50.620:FF:000045">
    <property type="entry name" value="Glutamate--tRNA ligase, mitochondrial"/>
    <property type="match status" value="1"/>
</dbReference>
<comment type="similarity">
    <text evidence="2">Belongs to the class-I aminoacyl-tRNA synthetase family. Glutamate--tRNA ligase type 1 subfamily.</text>
</comment>
<sequence length="512" mass="57853">MNVCKVLLRSSRFYSSRAGVRVRFAPSPTGLLHLGGLRTALYNFLFAQSKKGVFILRIEDTDQDRLVPGATQQLIEDLEWAGVHPHEGPTSGGDYGPYFQSERIHIYREEVEKLLKHNAAYYCFCSENRLELLRKDAVRNRKVPKYDNHCRHLSSAEVKAKLATGASKCIRFKLVPSEPYTDLVYGRINHDVHEIEGDPIILKTDGWPTYHLANVVDDHMMDISHVIRGVEWMPSTSKHLMIYKAFGYEPPLFGHIPLLLNSDGTKLSKRQGDLSIKALREEGILPRALVNFVLQAGSGFDSQVNNTSSMEDLISTFQIEKVSTNSCRLPFSKLPDFNRSELERRVSDSNDRKQLVTEVQKLVADKFSETNDADIVIPDEAYVSTVLHWCLPRITKLRDLVSDNLKFLWAMPKASSLAEIDPSLLEALEMKLENCSFDQKSLVSGMKSLASEQQVTYKNLMHILRKVLSGLETGPGVADMLMVFGKDLSLRRIRRAKSLISSTQISPQKVCD</sequence>
<comment type="subcellular location">
    <subcellularLocation>
        <location evidence="1">Mitochondrion</location>
    </subcellularLocation>
</comment>
<evidence type="ECO:0000259" key="19">
    <source>
        <dbReference type="Pfam" id="PF19269"/>
    </source>
</evidence>
<dbReference type="PRINTS" id="PR00987">
    <property type="entry name" value="TRNASYNTHGLU"/>
</dbReference>
<dbReference type="InterPro" id="IPR033910">
    <property type="entry name" value="GluRS_core"/>
</dbReference>
<keyword evidence="6 17" id="KW-0067">ATP-binding</keyword>
<dbReference type="EC" id="6.1.1.17" evidence="3"/>
<dbReference type="InterPro" id="IPR049940">
    <property type="entry name" value="GluQ/Sye"/>
</dbReference>
<dbReference type="EC" id="6.1.1.24" evidence="10"/>
<keyword evidence="8 17" id="KW-0030">Aminoacyl-tRNA synthetase</keyword>
<keyword evidence="7 17" id="KW-0648">Protein biosynthesis</keyword>
<dbReference type="PANTHER" id="PTHR43311">
    <property type="entry name" value="GLUTAMATE--TRNA LIGASE"/>
    <property type="match status" value="1"/>
</dbReference>
<feature type="domain" description="Glutamyl/glutaminyl-tRNA synthetase class Ib catalytic" evidence="18">
    <location>
        <begin position="20"/>
        <end position="324"/>
    </location>
</feature>
<dbReference type="Gene3D" id="3.40.50.620">
    <property type="entry name" value="HUPs"/>
    <property type="match status" value="1"/>
</dbReference>
<evidence type="ECO:0000256" key="16">
    <source>
        <dbReference type="ARBA" id="ARBA00047689"/>
    </source>
</evidence>
<evidence type="ECO:0000256" key="11">
    <source>
        <dbReference type="ARBA" id="ARBA00044142"/>
    </source>
</evidence>
<evidence type="ECO:0000256" key="6">
    <source>
        <dbReference type="ARBA" id="ARBA00022840"/>
    </source>
</evidence>
<feature type="domain" description="Aminoacyl-tRNA synthetase class I anticodon-binding" evidence="19">
    <location>
        <begin position="378"/>
        <end position="496"/>
    </location>
</feature>
<dbReference type="InterPro" id="IPR045462">
    <property type="entry name" value="aa-tRNA-synth_I_cd-bd"/>
</dbReference>
<evidence type="ECO:0000256" key="9">
    <source>
        <dbReference type="ARBA" id="ARBA00030865"/>
    </source>
</evidence>
<dbReference type="GO" id="GO:0005739">
    <property type="term" value="C:mitochondrion"/>
    <property type="evidence" value="ECO:0007669"/>
    <property type="project" value="UniProtKB-SubCell"/>
</dbReference>
<evidence type="ECO:0000256" key="4">
    <source>
        <dbReference type="ARBA" id="ARBA00022598"/>
    </source>
</evidence>
<evidence type="ECO:0000256" key="2">
    <source>
        <dbReference type="ARBA" id="ARBA00007894"/>
    </source>
</evidence>
<evidence type="ECO:0000256" key="8">
    <source>
        <dbReference type="ARBA" id="ARBA00023146"/>
    </source>
</evidence>
<dbReference type="GO" id="GO:0008270">
    <property type="term" value="F:zinc ion binding"/>
    <property type="evidence" value="ECO:0007669"/>
    <property type="project" value="InterPro"/>
</dbReference>
<reference evidence="20" key="1">
    <citation type="journal article" date="2016" name="Gigascience">
        <title>De novo construction of an expanded transcriptome assembly for the western tarnished plant bug, Lygus hesperus.</title>
        <authorList>
            <person name="Tassone E.E."/>
            <person name="Geib S.M."/>
            <person name="Hall B."/>
            <person name="Fabrick J.A."/>
            <person name="Brent C.S."/>
            <person name="Hull J.J."/>
        </authorList>
    </citation>
    <scope>NUCLEOTIDE SEQUENCE</scope>
</reference>
<dbReference type="InterPro" id="IPR020751">
    <property type="entry name" value="aa-tRNA-synth_I_codon-bd_sub2"/>
</dbReference>
<evidence type="ECO:0000259" key="18">
    <source>
        <dbReference type="Pfam" id="PF00749"/>
    </source>
</evidence>
<protein>
    <recommendedName>
        <fullName evidence="11">Nondiscriminating glutamyl-tRNA synthetase EARS2, mitochondrial</fullName>
        <ecNumber evidence="3">6.1.1.17</ecNumber>
        <ecNumber evidence="10">6.1.1.24</ecNumber>
    </recommendedName>
    <alternativeName>
        <fullName evidence="13">Glutamate--tRNA(Gln) ligase EARS2, mitochondrial</fullName>
    </alternativeName>
    <alternativeName>
        <fullName evidence="9">Glutamyl-tRNA synthetase</fullName>
    </alternativeName>
    <alternativeName>
        <fullName evidence="12">Mitochondrial glutamyl-tRNA synthetase</fullName>
    </alternativeName>
</protein>
<dbReference type="GO" id="GO:0004818">
    <property type="term" value="F:glutamate-tRNA ligase activity"/>
    <property type="evidence" value="ECO:0007669"/>
    <property type="project" value="UniProtKB-EC"/>
</dbReference>
<accession>A0A146M5B8</accession>
<dbReference type="SUPFAM" id="SSF48163">
    <property type="entry name" value="An anticodon-binding domain of class I aminoacyl-tRNA synthetases"/>
    <property type="match status" value="1"/>
</dbReference>
<gene>
    <name evidence="20" type="primary">EARS2_1</name>
    <name evidence="20" type="ORF">g.82656</name>
</gene>
<dbReference type="InterPro" id="IPR000924">
    <property type="entry name" value="Glu/Gln-tRNA-synth"/>
</dbReference>
<evidence type="ECO:0000256" key="7">
    <source>
        <dbReference type="ARBA" id="ARBA00022917"/>
    </source>
</evidence>
<evidence type="ECO:0000256" key="17">
    <source>
        <dbReference type="RuleBase" id="RU363037"/>
    </source>
</evidence>
<dbReference type="InterPro" id="IPR001412">
    <property type="entry name" value="aa-tRNA-synth_I_CS"/>
</dbReference>
<dbReference type="GO" id="GO:0000049">
    <property type="term" value="F:tRNA binding"/>
    <property type="evidence" value="ECO:0007669"/>
    <property type="project" value="InterPro"/>
</dbReference>
<evidence type="ECO:0000256" key="3">
    <source>
        <dbReference type="ARBA" id="ARBA00012835"/>
    </source>
</evidence>
<dbReference type="InterPro" id="IPR008925">
    <property type="entry name" value="aa_tRNA-synth_I_cd-bd_sf"/>
</dbReference>
<proteinExistence type="inferred from homology"/>
<comment type="catalytic activity">
    <reaction evidence="15">
        <text>tRNA(Glx) + L-glutamate + ATP = L-glutamyl-tRNA(Glx) + AMP + diphosphate</text>
        <dbReference type="Rhea" id="RHEA:18397"/>
        <dbReference type="Rhea" id="RHEA-COMP:9713"/>
        <dbReference type="Rhea" id="RHEA-COMP:9716"/>
        <dbReference type="ChEBI" id="CHEBI:29985"/>
        <dbReference type="ChEBI" id="CHEBI:30616"/>
        <dbReference type="ChEBI" id="CHEBI:33019"/>
        <dbReference type="ChEBI" id="CHEBI:78442"/>
        <dbReference type="ChEBI" id="CHEBI:78520"/>
        <dbReference type="ChEBI" id="CHEBI:456215"/>
        <dbReference type="EC" id="6.1.1.24"/>
    </reaction>
    <physiologicalReaction direction="left-to-right" evidence="15">
        <dbReference type="Rhea" id="RHEA:18398"/>
    </physiologicalReaction>
</comment>
<evidence type="ECO:0000256" key="1">
    <source>
        <dbReference type="ARBA" id="ARBA00004173"/>
    </source>
</evidence>
<dbReference type="Gene3D" id="1.10.10.350">
    <property type="match status" value="1"/>
</dbReference>
<evidence type="ECO:0000256" key="13">
    <source>
        <dbReference type="ARBA" id="ARBA00044313"/>
    </source>
</evidence>
<dbReference type="GO" id="GO:0050561">
    <property type="term" value="F:glutamate-tRNA(Gln) ligase activity"/>
    <property type="evidence" value="ECO:0007669"/>
    <property type="project" value="UniProtKB-EC"/>
</dbReference>
<keyword evidence="5 17" id="KW-0547">Nucleotide-binding</keyword>
<evidence type="ECO:0000256" key="12">
    <source>
        <dbReference type="ARBA" id="ARBA00044251"/>
    </source>
</evidence>
<dbReference type="GO" id="GO:0005524">
    <property type="term" value="F:ATP binding"/>
    <property type="evidence" value="ECO:0007669"/>
    <property type="project" value="UniProtKB-KW"/>
</dbReference>
<evidence type="ECO:0000313" key="20">
    <source>
        <dbReference type="EMBL" id="JAQ14629.1"/>
    </source>
</evidence>
<dbReference type="SUPFAM" id="SSF52374">
    <property type="entry name" value="Nucleotidylyl transferase"/>
    <property type="match status" value="1"/>
</dbReference>
<dbReference type="Pfam" id="PF19269">
    <property type="entry name" value="Anticodon_2"/>
    <property type="match status" value="1"/>
</dbReference>
<dbReference type="HAMAP" id="MF_00022">
    <property type="entry name" value="Glu_tRNA_synth_type1"/>
    <property type="match status" value="1"/>
</dbReference>
<dbReference type="PROSITE" id="PS00178">
    <property type="entry name" value="AA_TRNA_LIGASE_I"/>
    <property type="match status" value="1"/>
</dbReference>
<dbReference type="InterPro" id="IPR020058">
    <property type="entry name" value="Glu/Gln-tRNA-synth_Ib_cat-dom"/>
</dbReference>
<keyword evidence="4 17" id="KW-0436">Ligase</keyword>
<dbReference type="InterPro" id="IPR014729">
    <property type="entry name" value="Rossmann-like_a/b/a_fold"/>
</dbReference>
<name>A0A146M5B8_LYGHE</name>
<dbReference type="Pfam" id="PF00749">
    <property type="entry name" value="tRNA-synt_1c"/>
    <property type="match status" value="1"/>
</dbReference>
<evidence type="ECO:0000256" key="5">
    <source>
        <dbReference type="ARBA" id="ARBA00022741"/>
    </source>
</evidence>
<dbReference type="CDD" id="cd00808">
    <property type="entry name" value="GluRS_core"/>
    <property type="match status" value="1"/>
</dbReference>
<dbReference type="PANTHER" id="PTHR43311:SF2">
    <property type="entry name" value="GLUTAMATE--TRNA LIGASE, MITOCHONDRIAL-RELATED"/>
    <property type="match status" value="1"/>
</dbReference>
<dbReference type="NCBIfam" id="TIGR00464">
    <property type="entry name" value="gltX_bact"/>
    <property type="match status" value="1"/>
</dbReference>
<evidence type="ECO:0000256" key="10">
    <source>
        <dbReference type="ARBA" id="ARBA00044054"/>
    </source>
</evidence>
<evidence type="ECO:0000256" key="15">
    <source>
        <dbReference type="ARBA" id="ARBA00047479"/>
    </source>
</evidence>
<comment type="catalytic activity">
    <reaction evidence="14">
        <text>tRNA(Glu) + L-glutamate + ATP = L-glutamyl-tRNA(Glu) + AMP + diphosphate</text>
        <dbReference type="Rhea" id="RHEA:23540"/>
        <dbReference type="Rhea" id="RHEA-COMP:9663"/>
        <dbReference type="Rhea" id="RHEA-COMP:9680"/>
        <dbReference type="ChEBI" id="CHEBI:29985"/>
        <dbReference type="ChEBI" id="CHEBI:30616"/>
        <dbReference type="ChEBI" id="CHEBI:33019"/>
        <dbReference type="ChEBI" id="CHEBI:78442"/>
        <dbReference type="ChEBI" id="CHEBI:78520"/>
        <dbReference type="ChEBI" id="CHEBI:456215"/>
        <dbReference type="EC" id="6.1.1.17"/>
    </reaction>
    <physiologicalReaction direction="left-to-right" evidence="14">
        <dbReference type="Rhea" id="RHEA:23541"/>
    </physiologicalReaction>
</comment>
<comment type="catalytic activity">
    <reaction evidence="16">
        <text>tRNA(Gln) + L-glutamate + ATP = L-glutamyl-tRNA(Gln) + AMP + diphosphate</text>
        <dbReference type="Rhea" id="RHEA:64612"/>
        <dbReference type="Rhea" id="RHEA-COMP:9662"/>
        <dbReference type="Rhea" id="RHEA-COMP:9684"/>
        <dbReference type="ChEBI" id="CHEBI:29985"/>
        <dbReference type="ChEBI" id="CHEBI:30616"/>
        <dbReference type="ChEBI" id="CHEBI:33019"/>
        <dbReference type="ChEBI" id="CHEBI:78442"/>
        <dbReference type="ChEBI" id="CHEBI:78520"/>
        <dbReference type="ChEBI" id="CHEBI:456215"/>
    </reaction>
    <physiologicalReaction direction="left-to-right" evidence="16">
        <dbReference type="Rhea" id="RHEA:64613"/>
    </physiologicalReaction>
</comment>
<organism evidence="20">
    <name type="scientific">Lygus hesperus</name>
    <name type="common">Western plant bug</name>
    <dbReference type="NCBI Taxonomy" id="30085"/>
    <lineage>
        <taxon>Eukaryota</taxon>
        <taxon>Metazoa</taxon>
        <taxon>Ecdysozoa</taxon>
        <taxon>Arthropoda</taxon>
        <taxon>Hexapoda</taxon>
        <taxon>Insecta</taxon>
        <taxon>Pterygota</taxon>
        <taxon>Neoptera</taxon>
        <taxon>Paraneoptera</taxon>
        <taxon>Hemiptera</taxon>
        <taxon>Heteroptera</taxon>
        <taxon>Panheteroptera</taxon>
        <taxon>Cimicomorpha</taxon>
        <taxon>Miridae</taxon>
        <taxon>Mirini</taxon>
        <taxon>Lygus</taxon>
    </lineage>
</organism>
<dbReference type="EMBL" id="GDHC01004000">
    <property type="protein sequence ID" value="JAQ14629.1"/>
    <property type="molecule type" value="Transcribed_RNA"/>
</dbReference>
<dbReference type="AlphaFoldDB" id="A0A146M5B8"/>
<dbReference type="GO" id="GO:0006424">
    <property type="term" value="P:glutamyl-tRNA aminoacylation"/>
    <property type="evidence" value="ECO:0007669"/>
    <property type="project" value="InterPro"/>
</dbReference>
<evidence type="ECO:0000256" key="14">
    <source>
        <dbReference type="ARBA" id="ARBA00047366"/>
    </source>
</evidence>